<evidence type="ECO:0000259" key="8">
    <source>
        <dbReference type="Pfam" id="PF07962"/>
    </source>
</evidence>
<evidence type="ECO:0000256" key="7">
    <source>
        <dbReference type="RuleBase" id="RU366049"/>
    </source>
</evidence>
<dbReference type="Pfam" id="PF07962">
    <property type="entry name" value="Swi3"/>
    <property type="match status" value="1"/>
</dbReference>
<dbReference type="VEuPathDB" id="FungiDB:T552_02542"/>
<dbReference type="GO" id="GO:0000076">
    <property type="term" value="P:DNA replication checkpoint signaling"/>
    <property type="evidence" value="ECO:0007669"/>
    <property type="project" value="UniProtKB-UniRule"/>
</dbReference>
<keyword evidence="5 7" id="KW-0539">Nucleus</keyword>
<evidence type="ECO:0000256" key="5">
    <source>
        <dbReference type="ARBA" id="ARBA00023242"/>
    </source>
</evidence>
<accession>A0A0W4ZFF6</accession>
<dbReference type="GO" id="GO:0031298">
    <property type="term" value="C:replication fork protection complex"/>
    <property type="evidence" value="ECO:0007669"/>
    <property type="project" value="TreeGrafter"/>
</dbReference>
<dbReference type="AlphaFoldDB" id="A0A0W4ZFF6"/>
<comment type="subcellular location">
    <subcellularLocation>
        <location evidence="1 7">Nucleus</location>
    </subcellularLocation>
</comment>
<keyword evidence="10" id="KW-1185">Reference proteome</keyword>
<dbReference type="GO" id="GO:0043111">
    <property type="term" value="P:replication fork arrest"/>
    <property type="evidence" value="ECO:0007669"/>
    <property type="project" value="TreeGrafter"/>
</dbReference>
<gene>
    <name evidence="9" type="ORF">T552_02542</name>
</gene>
<reference evidence="10" key="1">
    <citation type="journal article" date="2016" name="Nat. Commun.">
        <title>Genome analysis of three Pneumocystis species reveals adaptation mechanisms to life exclusively in mammalian hosts.</title>
        <authorList>
            <person name="Ma L."/>
            <person name="Chen Z."/>
            <person name="Huang D.W."/>
            <person name="Kutty G."/>
            <person name="Ishihara M."/>
            <person name="Wang H."/>
            <person name="Abouelleil A."/>
            <person name="Bishop L."/>
            <person name="Davey E."/>
            <person name="Deng R."/>
            <person name="Deng X."/>
            <person name="Fan L."/>
            <person name="Fantoni G."/>
            <person name="Fitzgerald M."/>
            <person name="Gogineni E."/>
            <person name="Goldberg J.M."/>
            <person name="Handley G."/>
            <person name="Hu X."/>
            <person name="Huber C."/>
            <person name="Jiao X."/>
            <person name="Jones K."/>
            <person name="Levin J.Z."/>
            <person name="Liu Y."/>
            <person name="Macdonald P."/>
            <person name="Melnikov A."/>
            <person name="Raley C."/>
            <person name="Sassi M."/>
            <person name="Sherman B.T."/>
            <person name="Song X."/>
            <person name="Sykes S."/>
            <person name="Tran B."/>
            <person name="Walsh L."/>
            <person name="Xia Y."/>
            <person name="Yang J."/>
            <person name="Young S."/>
            <person name="Zeng Q."/>
            <person name="Zheng X."/>
            <person name="Stephens R."/>
            <person name="Nusbaum C."/>
            <person name="Birren B.W."/>
            <person name="Azadi P."/>
            <person name="Lempicki R.A."/>
            <person name="Cuomo C.A."/>
            <person name="Kovacs J.A."/>
        </authorList>
    </citation>
    <scope>NUCLEOTIDE SEQUENCE [LARGE SCALE GENOMIC DNA]</scope>
    <source>
        <strain evidence="10">B80</strain>
    </source>
</reference>
<evidence type="ECO:0000256" key="2">
    <source>
        <dbReference type="ARBA" id="ARBA00006075"/>
    </source>
</evidence>
<dbReference type="GO" id="GO:0006974">
    <property type="term" value="P:DNA damage response"/>
    <property type="evidence" value="ECO:0007669"/>
    <property type="project" value="UniProtKB-KW"/>
</dbReference>
<comment type="caution">
    <text evidence="9">The sequence shown here is derived from an EMBL/GenBank/DDBJ whole genome shotgun (WGS) entry which is preliminary data.</text>
</comment>
<dbReference type="GeneID" id="28937281"/>
<evidence type="ECO:0000313" key="9">
    <source>
        <dbReference type="EMBL" id="KTW27050.1"/>
    </source>
</evidence>
<evidence type="ECO:0000256" key="4">
    <source>
        <dbReference type="ARBA" id="ARBA00022880"/>
    </source>
</evidence>
<keyword evidence="4" id="KW-0236">DNA replication inhibitor</keyword>
<organism evidence="9 10">
    <name type="scientific">Pneumocystis carinii (strain B80)</name>
    <name type="common">Rat pneumocystis pneumonia agent</name>
    <name type="synonym">Pneumocystis carinii f. sp. carinii</name>
    <dbReference type="NCBI Taxonomy" id="1408658"/>
    <lineage>
        <taxon>Eukaryota</taxon>
        <taxon>Fungi</taxon>
        <taxon>Dikarya</taxon>
        <taxon>Ascomycota</taxon>
        <taxon>Taphrinomycotina</taxon>
        <taxon>Pneumocystomycetes</taxon>
        <taxon>Pneumocystaceae</taxon>
        <taxon>Pneumocystis</taxon>
    </lineage>
</organism>
<dbReference type="GO" id="GO:0031297">
    <property type="term" value="P:replication fork processing"/>
    <property type="evidence" value="ECO:0007669"/>
    <property type="project" value="UniProtKB-UniRule"/>
</dbReference>
<sequence>MFDDKMETDLFKIDEKDVHIISRKRDSDKSASVEERDVSRDDRLNFMKRTNDISNDSGVLSDASLSDLGVDEAVSVRVRRPVAKLDDEKLLSSKGLTWIFHNAPKKIHWKGKGHEFYDLRRLLLFYQVWAHELFPKARFREMLRMIQKQGHSKRIRIARSQWIRMNREELVRSEDLPEIRRDELEIDEDIFHEEIKEIEDI</sequence>
<dbReference type="InterPro" id="IPR040038">
    <property type="entry name" value="TIPIN/Csm3/Swi3"/>
</dbReference>
<dbReference type="EMBL" id="LFVZ01000011">
    <property type="protein sequence ID" value="KTW27050.1"/>
    <property type="molecule type" value="Genomic_DNA"/>
</dbReference>
<dbReference type="OrthoDB" id="437078at2759"/>
<keyword evidence="3 7" id="KW-0227">DNA damage</keyword>
<keyword evidence="6 7" id="KW-0131">Cell cycle</keyword>
<dbReference type="GO" id="GO:0003677">
    <property type="term" value="F:DNA binding"/>
    <property type="evidence" value="ECO:0007669"/>
    <property type="project" value="TreeGrafter"/>
</dbReference>
<feature type="domain" description="Chromosome segregation in meiosis protein 3" evidence="8">
    <location>
        <begin position="84"/>
        <end position="165"/>
    </location>
</feature>
<evidence type="ECO:0000256" key="3">
    <source>
        <dbReference type="ARBA" id="ARBA00022763"/>
    </source>
</evidence>
<evidence type="ECO:0000256" key="6">
    <source>
        <dbReference type="ARBA" id="ARBA00023306"/>
    </source>
</evidence>
<evidence type="ECO:0000256" key="1">
    <source>
        <dbReference type="ARBA" id="ARBA00004123"/>
    </source>
</evidence>
<proteinExistence type="inferred from homology"/>
<comment type="function">
    <text evidence="7">Plays an important role in the control of DNA replication and the maintenance of replication fork stability.</text>
</comment>
<dbReference type="Proteomes" id="UP000054454">
    <property type="component" value="Unassembled WGS sequence"/>
</dbReference>
<protein>
    <recommendedName>
        <fullName evidence="7">Chromosome segregation in meiosis protein</fullName>
    </recommendedName>
</protein>
<comment type="similarity">
    <text evidence="2 7">Belongs to the CSM3 family.</text>
</comment>
<dbReference type="PANTHER" id="PTHR13220">
    <property type="entry name" value="TIMELESS INTERACTING-RELATED"/>
    <property type="match status" value="1"/>
</dbReference>
<dbReference type="RefSeq" id="XP_018225241.1">
    <property type="nucleotide sequence ID" value="XM_018371078.1"/>
</dbReference>
<evidence type="ECO:0000313" key="10">
    <source>
        <dbReference type="Proteomes" id="UP000054454"/>
    </source>
</evidence>
<name>A0A0W4ZFF6_PNEC8</name>
<dbReference type="PANTHER" id="PTHR13220:SF11">
    <property type="entry name" value="TIMELESS-INTERACTING PROTEIN"/>
    <property type="match status" value="1"/>
</dbReference>
<dbReference type="InterPro" id="IPR012923">
    <property type="entry name" value="Csm3"/>
</dbReference>